<name>A0AAW4FX41_9HYPH</name>
<dbReference type="Pfam" id="PF13545">
    <property type="entry name" value="HTH_Crp_2"/>
    <property type="match status" value="1"/>
</dbReference>
<dbReference type="InterPro" id="IPR014710">
    <property type="entry name" value="RmlC-like_jellyroll"/>
</dbReference>
<dbReference type="PROSITE" id="PS51063">
    <property type="entry name" value="HTH_CRP_2"/>
    <property type="match status" value="1"/>
</dbReference>
<reference evidence="6 7" key="1">
    <citation type="submission" date="2020-01" db="EMBL/GenBank/DDBJ databases">
        <title>Draft genome assembly of Ensifer adhaerens T173.</title>
        <authorList>
            <person name="Craig J.E."/>
            <person name="Stinchcombe J.R."/>
        </authorList>
    </citation>
    <scope>NUCLEOTIDE SEQUENCE [LARGE SCALE GENOMIC DNA]</scope>
    <source>
        <strain evidence="6 7">T173</strain>
    </source>
</reference>
<keyword evidence="1" id="KW-0805">Transcription regulation</keyword>
<dbReference type="Gene3D" id="2.60.120.10">
    <property type="entry name" value="Jelly Rolls"/>
    <property type="match status" value="1"/>
</dbReference>
<dbReference type="InterPro" id="IPR018490">
    <property type="entry name" value="cNMP-bd_dom_sf"/>
</dbReference>
<feature type="domain" description="HTH crp-type" evidence="5">
    <location>
        <begin position="134"/>
        <end position="212"/>
    </location>
</feature>
<evidence type="ECO:0000313" key="6">
    <source>
        <dbReference type="EMBL" id="MBM3095980.1"/>
    </source>
</evidence>
<dbReference type="GO" id="GO:0006355">
    <property type="term" value="P:regulation of DNA-templated transcription"/>
    <property type="evidence" value="ECO:0007669"/>
    <property type="project" value="InterPro"/>
</dbReference>
<dbReference type="SMART" id="SM00419">
    <property type="entry name" value="HTH_CRP"/>
    <property type="match status" value="1"/>
</dbReference>
<evidence type="ECO:0000256" key="3">
    <source>
        <dbReference type="ARBA" id="ARBA00023163"/>
    </source>
</evidence>
<dbReference type="InterPro" id="IPR000595">
    <property type="entry name" value="cNMP-bd_dom"/>
</dbReference>
<evidence type="ECO:0000259" key="4">
    <source>
        <dbReference type="PROSITE" id="PS50042"/>
    </source>
</evidence>
<proteinExistence type="predicted"/>
<evidence type="ECO:0000259" key="5">
    <source>
        <dbReference type="PROSITE" id="PS51063"/>
    </source>
</evidence>
<sequence length="230" mass="25640">MLNISMPVEAALALPPNFAGLPFSPLFVGRRRLFSPRTTIYDQDETAVPIYRLVDGCVALTHSLRDGRRQILDIIGPGRLFGLVFHEDNHCGAQALTFSQVESLGRTVDQGILDQALVQMLNRAHSLATLLGRKTAMERVSSAVFDLAQQFKRASRNPQRDAPTFNLHLTRADLGDWLGLTIETVSRCLNQLKRDKVIDFSHPEIVRVLDTDRLQAMAAGGRGEVRKRRA</sequence>
<dbReference type="GO" id="GO:0003677">
    <property type="term" value="F:DNA binding"/>
    <property type="evidence" value="ECO:0007669"/>
    <property type="project" value="UniProtKB-KW"/>
</dbReference>
<evidence type="ECO:0000313" key="7">
    <source>
        <dbReference type="Proteomes" id="UP000744980"/>
    </source>
</evidence>
<dbReference type="PROSITE" id="PS50042">
    <property type="entry name" value="CNMP_BINDING_3"/>
    <property type="match status" value="1"/>
</dbReference>
<dbReference type="SUPFAM" id="SSF51206">
    <property type="entry name" value="cAMP-binding domain-like"/>
    <property type="match status" value="1"/>
</dbReference>
<keyword evidence="3" id="KW-0804">Transcription</keyword>
<evidence type="ECO:0000256" key="2">
    <source>
        <dbReference type="ARBA" id="ARBA00023125"/>
    </source>
</evidence>
<comment type="caution">
    <text evidence="6">The sequence shown here is derived from an EMBL/GenBank/DDBJ whole genome shotgun (WGS) entry which is preliminary data.</text>
</comment>
<dbReference type="InterPro" id="IPR012318">
    <property type="entry name" value="HTH_CRP"/>
</dbReference>
<dbReference type="SUPFAM" id="SSF46785">
    <property type="entry name" value="Winged helix' DNA-binding domain"/>
    <property type="match status" value="1"/>
</dbReference>
<dbReference type="CDD" id="cd00092">
    <property type="entry name" value="HTH_CRP"/>
    <property type="match status" value="1"/>
</dbReference>
<gene>
    <name evidence="6" type="ORF">GFB56_35475</name>
</gene>
<dbReference type="Pfam" id="PF00027">
    <property type="entry name" value="cNMP_binding"/>
    <property type="match status" value="1"/>
</dbReference>
<dbReference type="AlphaFoldDB" id="A0AAW4FX41"/>
<dbReference type="CDD" id="cd00038">
    <property type="entry name" value="CAP_ED"/>
    <property type="match status" value="1"/>
</dbReference>
<keyword evidence="2" id="KW-0238">DNA-binding</keyword>
<dbReference type="EMBL" id="WXFA01000063">
    <property type="protein sequence ID" value="MBM3095980.1"/>
    <property type="molecule type" value="Genomic_DNA"/>
</dbReference>
<dbReference type="Gene3D" id="1.10.10.10">
    <property type="entry name" value="Winged helix-like DNA-binding domain superfamily/Winged helix DNA-binding domain"/>
    <property type="match status" value="1"/>
</dbReference>
<keyword evidence="7" id="KW-1185">Reference proteome</keyword>
<organism evidence="6 7">
    <name type="scientific">Ensifer canadensis</name>
    <dbReference type="NCBI Taxonomy" id="555315"/>
    <lineage>
        <taxon>Bacteria</taxon>
        <taxon>Pseudomonadati</taxon>
        <taxon>Pseudomonadota</taxon>
        <taxon>Alphaproteobacteria</taxon>
        <taxon>Hyphomicrobiales</taxon>
        <taxon>Rhizobiaceae</taxon>
        <taxon>Sinorhizobium/Ensifer group</taxon>
        <taxon>Ensifer</taxon>
    </lineage>
</organism>
<protein>
    <submittedName>
        <fullName evidence="6">Helix-turn-helix domain-containing protein</fullName>
    </submittedName>
</protein>
<dbReference type="PRINTS" id="PR00034">
    <property type="entry name" value="HTHCRP"/>
</dbReference>
<dbReference type="Proteomes" id="UP000744980">
    <property type="component" value="Unassembled WGS sequence"/>
</dbReference>
<evidence type="ECO:0000256" key="1">
    <source>
        <dbReference type="ARBA" id="ARBA00023015"/>
    </source>
</evidence>
<dbReference type="InterPro" id="IPR036390">
    <property type="entry name" value="WH_DNA-bd_sf"/>
</dbReference>
<dbReference type="InterPro" id="IPR036388">
    <property type="entry name" value="WH-like_DNA-bd_sf"/>
</dbReference>
<dbReference type="RefSeq" id="WP_203530024.1">
    <property type="nucleotide sequence ID" value="NZ_CP083371.1"/>
</dbReference>
<accession>A0AAW4FX41</accession>
<feature type="domain" description="Cyclic nucleotide-binding" evidence="4">
    <location>
        <begin position="34"/>
        <end position="82"/>
    </location>
</feature>